<evidence type="ECO:0000256" key="3">
    <source>
        <dbReference type="SAM" id="Phobius"/>
    </source>
</evidence>
<feature type="transmembrane region" description="Helical" evidence="3">
    <location>
        <begin position="281"/>
        <end position="302"/>
    </location>
</feature>
<feature type="transmembrane region" description="Helical" evidence="3">
    <location>
        <begin position="445"/>
        <end position="466"/>
    </location>
</feature>
<feature type="transmembrane region" description="Helical" evidence="3">
    <location>
        <begin position="108"/>
        <end position="135"/>
    </location>
</feature>
<feature type="transmembrane region" description="Helical" evidence="3">
    <location>
        <begin position="515"/>
        <end position="535"/>
    </location>
</feature>
<feature type="transmembrane region" description="Helical" evidence="3">
    <location>
        <begin position="249"/>
        <end position="269"/>
    </location>
</feature>
<reference evidence="5" key="1">
    <citation type="submission" date="2020-10" db="EMBL/GenBank/DDBJ databases">
        <authorList>
            <person name="Kikuchi T."/>
        </authorList>
    </citation>
    <scope>NUCLEOTIDE SEQUENCE</scope>
    <source>
        <strain evidence="5">NKZ352</strain>
    </source>
</reference>
<name>A0A8S1HJV2_9PELO</name>
<dbReference type="EMBL" id="CAJGYM010000047">
    <property type="protein sequence ID" value="CAD6194728.1"/>
    <property type="molecule type" value="Genomic_DNA"/>
</dbReference>
<evidence type="ECO:0000313" key="5">
    <source>
        <dbReference type="EMBL" id="CAD6194728.1"/>
    </source>
</evidence>
<feature type="transmembrane region" description="Helical" evidence="3">
    <location>
        <begin position="478"/>
        <end position="503"/>
    </location>
</feature>
<protein>
    <recommendedName>
        <fullName evidence="4">Major facilitator superfamily (MFS) profile domain-containing protein</fullName>
    </recommendedName>
</protein>
<proteinExistence type="predicted"/>
<comment type="subcellular location">
    <subcellularLocation>
        <location evidence="1">Membrane</location>
        <topology evidence="1">Multi-pass membrane protein</topology>
    </subcellularLocation>
</comment>
<dbReference type="Gene3D" id="1.20.1250.20">
    <property type="entry name" value="MFS general substrate transporter like domains"/>
    <property type="match status" value="2"/>
</dbReference>
<keyword evidence="3" id="KW-0812">Transmembrane</keyword>
<feature type="domain" description="Major facilitator superfamily (MFS) profile" evidence="4">
    <location>
        <begin position="111"/>
        <end position="537"/>
    </location>
</feature>
<evidence type="ECO:0000256" key="1">
    <source>
        <dbReference type="ARBA" id="ARBA00004141"/>
    </source>
</evidence>
<feature type="transmembrane region" description="Helical" evidence="3">
    <location>
        <begin position="217"/>
        <end position="237"/>
    </location>
</feature>
<evidence type="ECO:0000313" key="6">
    <source>
        <dbReference type="Proteomes" id="UP000835052"/>
    </source>
</evidence>
<feature type="transmembrane region" description="Helical" evidence="3">
    <location>
        <begin position="190"/>
        <end position="211"/>
    </location>
</feature>
<evidence type="ECO:0000259" key="4">
    <source>
        <dbReference type="PROSITE" id="PS50850"/>
    </source>
</evidence>
<dbReference type="GO" id="GO:0016020">
    <property type="term" value="C:membrane"/>
    <property type="evidence" value="ECO:0007669"/>
    <property type="project" value="UniProtKB-SubCell"/>
</dbReference>
<accession>A0A8S1HJV2</accession>
<dbReference type="Proteomes" id="UP000835052">
    <property type="component" value="Unassembled WGS sequence"/>
</dbReference>
<dbReference type="InterPro" id="IPR013087">
    <property type="entry name" value="Znf_C2H2_type"/>
</dbReference>
<dbReference type="InterPro" id="IPR011701">
    <property type="entry name" value="MFS"/>
</dbReference>
<dbReference type="PANTHER" id="PTHR45757">
    <property type="entry name" value="PROTEIN CBG23364-RELATED"/>
    <property type="match status" value="1"/>
</dbReference>
<dbReference type="GO" id="GO:0022857">
    <property type="term" value="F:transmembrane transporter activity"/>
    <property type="evidence" value="ECO:0007669"/>
    <property type="project" value="InterPro"/>
</dbReference>
<dbReference type="PROSITE" id="PS00028">
    <property type="entry name" value="ZINC_FINGER_C2H2_1"/>
    <property type="match status" value="2"/>
</dbReference>
<feature type="transmembrane region" description="Helical" evidence="3">
    <location>
        <begin position="420"/>
        <end position="439"/>
    </location>
</feature>
<dbReference type="AlphaFoldDB" id="A0A8S1HJV2"/>
<dbReference type="InterPro" id="IPR020846">
    <property type="entry name" value="MFS_dom"/>
</dbReference>
<organism evidence="5 6">
    <name type="scientific">Caenorhabditis auriculariae</name>
    <dbReference type="NCBI Taxonomy" id="2777116"/>
    <lineage>
        <taxon>Eukaryota</taxon>
        <taxon>Metazoa</taxon>
        <taxon>Ecdysozoa</taxon>
        <taxon>Nematoda</taxon>
        <taxon>Chromadorea</taxon>
        <taxon>Rhabditida</taxon>
        <taxon>Rhabditina</taxon>
        <taxon>Rhabditomorpha</taxon>
        <taxon>Rhabditoidea</taxon>
        <taxon>Rhabditidae</taxon>
        <taxon>Peloderinae</taxon>
        <taxon>Caenorhabditis</taxon>
    </lineage>
</organism>
<keyword evidence="3" id="KW-1133">Transmembrane helix</keyword>
<comment type="caution">
    <text evidence="5">The sequence shown here is derived from an EMBL/GenBank/DDBJ whole genome shotgun (WGS) entry which is preliminary data.</text>
</comment>
<dbReference type="Pfam" id="PF07690">
    <property type="entry name" value="MFS_1"/>
    <property type="match status" value="1"/>
</dbReference>
<gene>
    <name evidence="5" type="ORF">CAUJ_LOCUS10647</name>
</gene>
<feature type="region of interest" description="Disordered" evidence="2">
    <location>
        <begin position="36"/>
        <end position="74"/>
    </location>
</feature>
<dbReference type="PANTHER" id="PTHR45757:SF33">
    <property type="entry name" value="MAJOR FACILITATOR SUPERFAMILY (MFS) PROFILE DOMAIN-CONTAINING PROTEIN"/>
    <property type="match status" value="1"/>
</dbReference>
<keyword evidence="6" id="KW-1185">Reference proteome</keyword>
<keyword evidence="3" id="KW-0472">Membrane</keyword>
<evidence type="ECO:0000256" key="2">
    <source>
        <dbReference type="SAM" id="MobiDB-lite"/>
    </source>
</evidence>
<dbReference type="InterPro" id="IPR036259">
    <property type="entry name" value="MFS_trans_sf"/>
</dbReference>
<feature type="transmembrane region" description="Helical" evidence="3">
    <location>
        <begin position="162"/>
        <end position="183"/>
    </location>
</feature>
<dbReference type="PROSITE" id="PS50850">
    <property type="entry name" value="MFS"/>
    <property type="match status" value="1"/>
</dbReference>
<dbReference type="SUPFAM" id="SSF103473">
    <property type="entry name" value="MFS general substrate transporter"/>
    <property type="match status" value="1"/>
</dbReference>
<sequence>MTLGQRRKGTWEVWRRGREDVAPSDDVEGSPWHERLLSSMSDIGDSPKNEDPAPQIEVFGAGSFRKSKTDKIGDSGKRGISFTVESLEDIPSKVDEESSKELKEGKSWIRYVVLTATIVCLSSIMANIVCFNFTILCMPRTGEVLSGNHTAYEGYTKNERTWLFSAVAVGALLAVVPVAHAISTIGSKKVFFAAGMLTGVATALVPVAATFDLNTFLALRFIQGISFAACMPTVGSVTSSWASLHQQGLFIAVLTTFGQLSSVFSMPVSGQLCTSSLGWQSVYYVHAGISFVSFILWFVVYTDTPDQNKMVKTRELAEINAGKSSSSLVAQNKPTAIPYLEIVTTPSVWGVWVGALGDLVAVQLIHTFSPLYIRQVLQYSVNHTGFAAAVPVLVQFCVKVFAGHSSDKIRGVSETTKLRVFNTVALGFSAVFLAVLGFVQKGQGLLGLSLISLATAMFGFNGGGFNKCATMVSRQYSHFVLANIQFIWCLSMLICPILVSLLLPTGSVAEWRTVFFAHAGLLLVSNAVFCALATAKPAPWTDREIKNPAAKNTPLYHPHHGEEPCDLSLSDNERSARQDFYRAIERMNEARLPVMACVPCLTVFKDVIVFRLHASLHSSQTAWQCALCGGLCRDRRSFQQHVVFNAHDV</sequence>
<dbReference type="OrthoDB" id="2985014at2759"/>